<keyword evidence="5" id="KW-1185">Reference proteome</keyword>
<feature type="transmembrane region" description="Helical" evidence="3">
    <location>
        <begin position="65"/>
        <end position="84"/>
    </location>
</feature>
<feature type="transmembrane region" description="Helical" evidence="3">
    <location>
        <begin position="259"/>
        <end position="281"/>
    </location>
</feature>
<evidence type="ECO:0000256" key="1">
    <source>
        <dbReference type="ARBA" id="ARBA00009003"/>
    </source>
</evidence>
<feature type="transmembrane region" description="Helical" evidence="3">
    <location>
        <begin position="232"/>
        <end position="253"/>
    </location>
</feature>
<dbReference type="Gene3D" id="3.90.550.20">
    <property type="match status" value="1"/>
</dbReference>
<feature type="compositionally biased region" description="Polar residues" evidence="2">
    <location>
        <begin position="564"/>
        <end position="575"/>
    </location>
</feature>
<dbReference type="InterPro" id="IPR007577">
    <property type="entry name" value="GlycoTrfase_DXD_sugar-bd_CS"/>
</dbReference>
<comment type="caution">
    <text evidence="4">The sequence shown here is derived from an EMBL/GenBank/DDBJ whole genome shotgun (WGS) entry which is preliminary data.</text>
</comment>
<gene>
    <name evidence="4" type="ORF">ABVK25_002929</name>
</gene>
<feature type="region of interest" description="Disordered" evidence="2">
    <location>
        <begin position="150"/>
        <end position="171"/>
    </location>
</feature>
<dbReference type="Pfam" id="PF04488">
    <property type="entry name" value="Gly_transf_sug"/>
    <property type="match status" value="1"/>
</dbReference>
<feature type="transmembrane region" description="Helical" evidence="3">
    <location>
        <begin position="206"/>
        <end position="225"/>
    </location>
</feature>
<keyword evidence="3" id="KW-0812">Transmembrane</keyword>
<comment type="similarity">
    <text evidence="1">Belongs to the glycosyltransferase 32 family.</text>
</comment>
<name>A0ABR4BFV4_9LECA</name>
<feature type="transmembrane region" description="Helical" evidence="3">
    <location>
        <begin position="451"/>
        <end position="470"/>
    </location>
</feature>
<feature type="transmembrane region" description="Helical" evidence="3">
    <location>
        <begin position="388"/>
        <end position="405"/>
    </location>
</feature>
<proteinExistence type="inferred from homology"/>
<dbReference type="EMBL" id="JBHFEH010000007">
    <property type="protein sequence ID" value="KAL2056535.1"/>
    <property type="molecule type" value="Genomic_DNA"/>
</dbReference>
<protein>
    <recommendedName>
        <fullName evidence="6">Glycosyltransferase family 32 protein</fullName>
    </recommendedName>
</protein>
<feature type="transmembrane region" description="Helical" evidence="3">
    <location>
        <begin position="411"/>
        <end position="430"/>
    </location>
</feature>
<dbReference type="SUPFAM" id="SSF53448">
    <property type="entry name" value="Nucleotide-diphospho-sugar transferases"/>
    <property type="match status" value="1"/>
</dbReference>
<dbReference type="InterPro" id="IPR029044">
    <property type="entry name" value="Nucleotide-diphossugar_trans"/>
</dbReference>
<feature type="transmembrane region" description="Helical" evidence="3">
    <location>
        <begin position="361"/>
        <end position="381"/>
    </location>
</feature>
<evidence type="ECO:0000313" key="5">
    <source>
        <dbReference type="Proteomes" id="UP001590951"/>
    </source>
</evidence>
<feature type="transmembrane region" description="Helical" evidence="3">
    <location>
        <begin position="96"/>
        <end position="116"/>
    </location>
</feature>
<organism evidence="4 5">
    <name type="scientific">Lepraria finkii</name>
    <dbReference type="NCBI Taxonomy" id="1340010"/>
    <lineage>
        <taxon>Eukaryota</taxon>
        <taxon>Fungi</taxon>
        <taxon>Dikarya</taxon>
        <taxon>Ascomycota</taxon>
        <taxon>Pezizomycotina</taxon>
        <taxon>Lecanoromycetes</taxon>
        <taxon>OSLEUM clade</taxon>
        <taxon>Lecanoromycetidae</taxon>
        <taxon>Lecanorales</taxon>
        <taxon>Lecanorineae</taxon>
        <taxon>Stereocaulaceae</taxon>
        <taxon>Lepraria</taxon>
    </lineage>
</organism>
<keyword evidence="3" id="KW-1133">Transmembrane helix</keyword>
<evidence type="ECO:0000256" key="2">
    <source>
        <dbReference type="SAM" id="MobiDB-lite"/>
    </source>
</evidence>
<sequence length="981" mass="109306">MLIFRLSRHFICELRDPPGLPCWHLPSSTSNETEPPFLLLAFLASIHEMLSSLGSAMELPRVRQLLNGFLIVGAIGAESGLLVLNRFILSVGVYKFPYPVATTLIQCCITFCLVLTGQQLSHIFLSYFSFKSCAACSGAEEEASLLKYRDAGPDPTKGSQEPSPSRDDSRISSANRRFGEVVGLTIVYVLRTTLGNANIIRLPLSTYALFRVFAVPLAFLLNGIWRGDTHSTLAIVSSLLGLFSLVLTILSSAEPVTAGGLLSGVSMSTLDALLPILLLTAHYARSQHPKIQDQLLDARTEKISLSAWRESRLEDSPRRFWSTLRHITFLSVVILLLTFLLSGEPQDIQRNSYVLDVPLTWILLVASGSVNASFLLLSALLAKTTSSFTPTFLTVPSNAIIIVVFGGSLAAYGWITIGLCWFFSLCFILFQLKSQPKETAPTATTKLRSTWLFLRGVVLGALLWGCIYGINRIHQASLPQASEISACEHQYDPISNYTHAEAPEIPSTIEDDYLGSRPNVDSIANISLMVEACHEIVDGQGVDDVVNCLAYLAEKENEYLTLPVANSSQTGQPDSRSLDVANGNQSDDGPAPSPNHTSVDAASASSIGTCPGEVIPFHVYWTGPATWRFELFIKAYLYTQNLPCSRLWIWLDEDLGPGAVDEMLCDDPIFQRFLPLVERGDITLKSWKLPSRIPLPKETIDNSSGLYFSRRPSERPDEAYNADEIVQDTNNKYWLALNPANGFTPVQISDAVRFIVLHLHGGVYLDMDVLLLRDMRPMLLPDPVTGLSRAFAEQWVERFPPSDYNTAVISLPANSTLSTYLLRGGVRMGMNFHPLVIGRMMWRDGRNDELAMLHNAVFDPLVTNLRRIGTETCTVPCHKNFQSVFLRVAEEPEKEWSNFYGEQRGDVAGRWPGTNRNLANFFRGAWAYHIHNQWWKFPEPTSWMDVITRAQDGFFDGTRTNAYGEHWAGPFLRQYDRDTWP</sequence>
<evidence type="ECO:0000256" key="3">
    <source>
        <dbReference type="SAM" id="Phobius"/>
    </source>
</evidence>
<feature type="transmembrane region" description="Helical" evidence="3">
    <location>
        <begin position="323"/>
        <end position="341"/>
    </location>
</feature>
<evidence type="ECO:0008006" key="6">
    <source>
        <dbReference type="Google" id="ProtNLM"/>
    </source>
</evidence>
<reference evidence="4 5" key="1">
    <citation type="submission" date="2024-09" db="EMBL/GenBank/DDBJ databases">
        <title>Rethinking Asexuality: The Enigmatic Case of Functional Sexual Genes in Lepraria (Stereocaulaceae).</title>
        <authorList>
            <person name="Doellman M."/>
            <person name="Sun Y."/>
            <person name="Barcenas-Pena A."/>
            <person name="Lumbsch H.T."/>
            <person name="Grewe F."/>
        </authorList>
    </citation>
    <scope>NUCLEOTIDE SEQUENCE [LARGE SCALE GENOMIC DNA]</scope>
    <source>
        <strain evidence="4 5">Grewe 0041</strain>
    </source>
</reference>
<feature type="region of interest" description="Disordered" evidence="2">
    <location>
        <begin position="563"/>
        <end position="604"/>
    </location>
</feature>
<dbReference type="Proteomes" id="UP001590951">
    <property type="component" value="Unassembled WGS sequence"/>
</dbReference>
<feature type="compositionally biased region" description="Polar residues" evidence="2">
    <location>
        <begin position="594"/>
        <end position="604"/>
    </location>
</feature>
<keyword evidence="3" id="KW-0472">Membrane</keyword>
<accession>A0ABR4BFV4</accession>
<evidence type="ECO:0000313" key="4">
    <source>
        <dbReference type="EMBL" id="KAL2056535.1"/>
    </source>
</evidence>